<dbReference type="OrthoDB" id="1304049at2759"/>
<feature type="domain" description="At1g61320/AtMIF1 LRR" evidence="1">
    <location>
        <begin position="266"/>
        <end position="356"/>
    </location>
</feature>
<dbReference type="PaxDb" id="4097-A0A1S4CDH2"/>
<dbReference type="Proteomes" id="UP000790787">
    <property type="component" value="Chromosome 11"/>
</dbReference>
<reference evidence="2" key="1">
    <citation type="journal article" date="2014" name="Nat. Commun.">
        <title>The tobacco genome sequence and its comparison with those of tomato and potato.</title>
        <authorList>
            <person name="Sierro N."/>
            <person name="Battey J.N."/>
            <person name="Ouadi S."/>
            <person name="Bakaher N."/>
            <person name="Bovet L."/>
            <person name="Willig A."/>
            <person name="Goepfert S."/>
            <person name="Peitsch M.C."/>
            <person name="Ivanov N.V."/>
        </authorList>
    </citation>
    <scope>NUCLEOTIDE SEQUENCE [LARGE SCALE GENOMIC DNA]</scope>
</reference>
<evidence type="ECO:0000259" key="1">
    <source>
        <dbReference type="Pfam" id="PF23622"/>
    </source>
</evidence>
<name>A0A1S4CDH2_TOBAC</name>
<dbReference type="GeneID" id="107817889"/>
<dbReference type="PANTHER" id="PTHR34145">
    <property type="entry name" value="OS02G0105600 PROTEIN"/>
    <property type="match status" value="1"/>
</dbReference>
<dbReference type="SUPFAM" id="SSF81383">
    <property type="entry name" value="F-box domain"/>
    <property type="match status" value="1"/>
</dbReference>
<dbReference type="AlphaFoldDB" id="A0A1S4CDH2"/>
<dbReference type="Gene3D" id="3.80.10.10">
    <property type="entry name" value="Ribonuclease Inhibitor"/>
    <property type="match status" value="1"/>
</dbReference>
<dbReference type="STRING" id="4097.A0A1S4CDH2"/>
<sequence length="377" mass="43772">MMEAKSISGEDRISELPVQIIYQILYQTEITPKKAAQTCVLSKRWYNFWISRPNLVLNHERKSWENFVNFVDQSLRPHVEKHLCLEQFSIKCEYHHKKLASAIDRWIDLVVKLNVKVLELHPWNSDTYYYSLPDAIYAARELKTLTLERCKFEFDISTTKIITFCNLKILDLRSAHILEDQLQRLLARCPFIRTLQLVNCQGINKLHVFGLVHLENLVVVLGVLDSLKSLIVQAPNLRYFGCGGMAQLSKGSEDNLVPCNIAIVDAYNTFETLKLWDVITEKLFQDMFSKHSNIFELDLESCYELKNIEIVSEKLKKLTLSKSRNLEQVKIQAPNLTEFVSEGDKIPFDLPHFVQKSNYSKGLILAIFCEKTNHLYI</sequence>
<evidence type="ECO:0000313" key="2">
    <source>
        <dbReference type="Proteomes" id="UP000790787"/>
    </source>
</evidence>
<feature type="domain" description="At1g61320/AtMIF1 LRR" evidence="1">
    <location>
        <begin position="82"/>
        <end position="252"/>
    </location>
</feature>
<dbReference type="PANTHER" id="PTHR34145:SF28">
    <property type="entry name" value="F-BOX DOMAIN-CONTAINING PROTEIN"/>
    <property type="match status" value="1"/>
</dbReference>
<dbReference type="Pfam" id="PF23622">
    <property type="entry name" value="LRR_At1g61320_AtMIF1"/>
    <property type="match status" value="2"/>
</dbReference>
<dbReference type="InterPro" id="IPR032675">
    <property type="entry name" value="LRR_dom_sf"/>
</dbReference>
<accession>A0A1S4CDH2</accession>
<dbReference type="RefSeq" id="XP_016499267.1">
    <property type="nucleotide sequence ID" value="XM_016643781.2"/>
</dbReference>
<dbReference type="InterPro" id="IPR053772">
    <property type="entry name" value="At1g61320/At1g61330-like"/>
</dbReference>
<dbReference type="OMA" id="ERKSWEN"/>
<proteinExistence type="predicted"/>
<dbReference type="RefSeq" id="XP_016499267.1">
    <property type="nucleotide sequence ID" value="XM_016643781.1"/>
</dbReference>
<protein>
    <submittedName>
        <fullName evidence="3">F-box/LRR-repeat protein 13-like</fullName>
    </submittedName>
    <submittedName>
        <fullName evidence="3">F-box/LRR-repeat protein At3g58900-like</fullName>
    </submittedName>
</protein>
<gene>
    <name evidence="3" type="primary">LOC107817889</name>
</gene>
<keyword evidence="2" id="KW-1185">Reference proteome</keyword>
<dbReference type="InterPro" id="IPR055357">
    <property type="entry name" value="LRR_At1g61320_AtMIF1"/>
</dbReference>
<dbReference type="SUPFAM" id="SSF52058">
    <property type="entry name" value="L domain-like"/>
    <property type="match status" value="1"/>
</dbReference>
<dbReference type="KEGG" id="nta:107817889"/>
<reference evidence="3" key="2">
    <citation type="submission" date="2025-08" db="UniProtKB">
        <authorList>
            <consortium name="RefSeq"/>
        </authorList>
    </citation>
    <scope>IDENTIFICATION</scope>
    <source>
        <tissue evidence="3">Leaf</tissue>
    </source>
</reference>
<evidence type="ECO:0000313" key="3">
    <source>
        <dbReference type="RefSeq" id="XP_016499267.1"/>
    </source>
</evidence>
<organism evidence="2 3">
    <name type="scientific">Nicotiana tabacum</name>
    <name type="common">Common tobacco</name>
    <dbReference type="NCBI Taxonomy" id="4097"/>
    <lineage>
        <taxon>Eukaryota</taxon>
        <taxon>Viridiplantae</taxon>
        <taxon>Streptophyta</taxon>
        <taxon>Embryophyta</taxon>
        <taxon>Tracheophyta</taxon>
        <taxon>Spermatophyta</taxon>
        <taxon>Magnoliopsida</taxon>
        <taxon>eudicotyledons</taxon>
        <taxon>Gunneridae</taxon>
        <taxon>Pentapetalae</taxon>
        <taxon>asterids</taxon>
        <taxon>lamiids</taxon>
        <taxon>Solanales</taxon>
        <taxon>Solanaceae</taxon>
        <taxon>Nicotianoideae</taxon>
        <taxon>Nicotianeae</taxon>
        <taxon>Nicotiana</taxon>
    </lineage>
</organism>
<dbReference type="InterPro" id="IPR036047">
    <property type="entry name" value="F-box-like_dom_sf"/>
</dbReference>